<name>S4W5N9_9VIRU</name>
<reference evidence="2 3" key="1">
    <citation type="journal article" date="2013" name="Science">
        <title>Pandoraviruses: amoeba viruses with genomes up to 2.5 Mb reaching that of parasitic eukaryotes.</title>
        <authorList>
            <person name="Philippe N."/>
            <person name="Legendre M."/>
            <person name="Doutre G."/>
            <person name="Coute Y."/>
            <person name="Poirot O."/>
            <person name="Lescot M."/>
            <person name="Arslan D."/>
            <person name="Seltzer V."/>
            <person name="Bertaux L."/>
            <person name="Bruley C."/>
            <person name="Garin J."/>
            <person name="Claverie J.M."/>
            <person name="Abergel C."/>
        </authorList>
    </citation>
    <scope>NUCLEOTIDE SEQUENCE [LARGE SCALE GENOMIC DNA]</scope>
</reference>
<keyword evidence="3" id="KW-1185">Reference proteome</keyword>
<gene>
    <name evidence="2" type="ORF">psal_cds_1313</name>
</gene>
<organism evidence="2 3">
    <name type="scientific">Pandoravirus salinus</name>
    <dbReference type="NCBI Taxonomy" id="1349410"/>
    <lineage>
        <taxon>Viruses</taxon>
        <taxon>Pandoravirus</taxon>
    </lineage>
</organism>
<accession>S4W5N9</accession>
<dbReference type="GeneID" id="16607477"/>
<dbReference type="Pfam" id="PF12937">
    <property type="entry name" value="F-box-like"/>
    <property type="match status" value="1"/>
</dbReference>
<evidence type="ECO:0000313" key="2">
    <source>
        <dbReference type="EMBL" id="AGO85690.2"/>
    </source>
</evidence>
<dbReference type="EMBL" id="KC977571">
    <property type="protein sequence ID" value="AGO85690.2"/>
    <property type="molecule type" value="Genomic_DNA"/>
</dbReference>
<dbReference type="KEGG" id="vg:16607477"/>
<dbReference type="InterPro" id="IPR036047">
    <property type="entry name" value="F-box-like_dom_sf"/>
</dbReference>
<dbReference type="SUPFAM" id="SSF81383">
    <property type="entry name" value="F-box domain"/>
    <property type="match status" value="1"/>
</dbReference>
<protein>
    <submittedName>
        <fullName evidence="2">F-box domain containing protein</fullName>
    </submittedName>
</protein>
<dbReference type="Proteomes" id="UP000204584">
    <property type="component" value="Segment"/>
</dbReference>
<dbReference type="InterPro" id="IPR001810">
    <property type="entry name" value="F-box_dom"/>
</dbReference>
<feature type="domain" description="F-box" evidence="1">
    <location>
        <begin position="2"/>
        <end position="37"/>
    </location>
</feature>
<proteinExistence type="predicted"/>
<evidence type="ECO:0000259" key="1">
    <source>
        <dbReference type="Pfam" id="PF12937"/>
    </source>
</evidence>
<sequence>MDALPDELLCAILSALGPLWLSVASSVSVQWRGCAADVARAQARTDSYERALPLCVTHDLADTAAAQGYLSVVRWLHDDVEWRWSHCAVEGAALGGHYDVIDCMLGQHNAKPKENDTVDGWREYTRSIAVDCKTADQCNGQPERSAPVRQCEITERAILFGLVGGGMALAERLHSASNDWFFHSGLLTVAVALNDIGAVRRLHHLGCAPSRVAVILAARVGRHDMLDAMAITKGDQDLAARLADDRNPDRRLYFEDPYEGNAMTSVIEDILCMHRNRGPGPALAAALVQAHFAGDMFISYEGRACCPEHARTEDRRIVFVGGLWHTTTTEEAPVARPVSIVTVDPAPTMDPGLHAWLTAEPPGPPVRLMDDEADVRAQTQARKQLLLGRDQERRARRRRNR</sequence>
<dbReference type="RefSeq" id="YP_008438769.2">
    <property type="nucleotide sequence ID" value="NC_022098.1"/>
</dbReference>
<evidence type="ECO:0000313" key="3">
    <source>
        <dbReference type="Proteomes" id="UP000204584"/>
    </source>
</evidence>